<keyword evidence="8 16" id="KW-0808">Transferase</keyword>
<evidence type="ECO:0000256" key="2">
    <source>
        <dbReference type="ARBA" id="ARBA00004690"/>
    </source>
</evidence>
<dbReference type="Gene3D" id="3.40.50.300">
    <property type="entry name" value="P-loop containing nucleotide triphosphate hydrolases"/>
    <property type="match status" value="1"/>
</dbReference>
<evidence type="ECO:0000256" key="4">
    <source>
        <dbReference type="ARBA" id="ARBA00005408"/>
    </source>
</evidence>
<dbReference type="CDD" id="cd02023">
    <property type="entry name" value="UMPK"/>
    <property type="match status" value="1"/>
</dbReference>
<dbReference type="InterPro" id="IPR027417">
    <property type="entry name" value="P-loop_NTPase"/>
</dbReference>
<dbReference type="UniPathway" id="UPA00574">
    <property type="reaction ID" value="UER00637"/>
</dbReference>
<dbReference type="STRING" id="454194.PYK22_01509"/>
<feature type="binding site" evidence="16">
    <location>
        <begin position="9"/>
        <end position="16"/>
    </location>
    <ligand>
        <name>ATP</name>
        <dbReference type="ChEBI" id="CHEBI:30616"/>
    </ligand>
</feature>
<comment type="similarity">
    <text evidence="4 16 17">Belongs to the uridine kinase family.</text>
</comment>
<evidence type="ECO:0000256" key="5">
    <source>
        <dbReference type="ARBA" id="ARBA00012137"/>
    </source>
</evidence>
<protein>
    <recommendedName>
        <fullName evidence="6 16">Uridine kinase</fullName>
        <ecNumber evidence="5 16">2.7.1.48</ecNumber>
    </recommendedName>
    <alternativeName>
        <fullName evidence="12 16">Cytidine monophosphokinase</fullName>
    </alternativeName>
    <alternativeName>
        <fullName evidence="13 16">Uridine monophosphokinase</fullName>
    </alternativeName>
</protein>
<proteinExistence type="inferred from homology"/>
<evidence type="ECO:0000256" key="13">
    <source>
        <dbReference type="ARBA" id="ARBA00031452"/>
    </source>
</evidence>
<evidence type="ECO:0000259" key="18">
    <source>
        <dbReference type="Pfam" id="PF00485"/>
    </source>
</evidence>
<dbReference type="EMBL" id="CBXV010000005">
    <property type="protein sequence ID" value="CDM65506.1"/>
    <property type="molecule type" value="Genomic_DNA"/>
</dbReference>
<evidence type="ECO:0000256" key="9">
    <source>
        <dbReference type="ARBA" id="ARBA00022741"/>
    </source>
</evidence>
<reference evidence="19 20" key="1">
    <citation type="submission" date="2013-12" db="EMBL/GenBank/DDBJ databases">
        <authorList>
            <person name="Stott M."/>
        </authorList>
    </citation>
    <scope>NUCLEOTIDE SEQUENCE [LARGE SCALE GENOMIC DNA]</scope>
    <source>
        <strain evidence="19 20">K22</strain>
    </source>
</reference>
<dbReference type="GO" id="GO:0005737">
    <property type="term" value="C:cytoplasm"/>
    <property type="evidence" value="ECO:0007669"/>
    <property type="project" value="UniProtKB-SubCell"/>
</dbReference>
<evidence type="ECO:0000256" key="8">
    <source>
        <dbReference type="ARBA" id="ARBA00022679"/>
    </source>
</evidence>
<keyword evidence="7 16" id="KW-0963">Cytoplasm</keyword>
<dbReference type="Pfam" id="PF00485">
    <property type="entry name" value="PRK"/>
    <property type="match status" value="1"/>
</dbReference>
<reference evidence="19 20" key="2">
    <citation type="submission" date="2015-01" db="EMBL/GenBank/DDBJ databases">
        <title>Complete genome sequence of Pyrinomonas methylaliphatogenes type strain K22T.</title>
        <authorList>
            <person name="Lee K.C.Y."/>
            <person name="Power J.F."/>
            <person name="Dunfield P.F."/>
            <person name="Morgan X.C."/>
            <person name="Huttenhower C."/>
            <person name="Stott M.B."/>
        </authorList>
    </citation>
    <scope>NUCLEOTIDE SEQUENCE [LARGE SCALE GENOMIC DNA]</scope>
    <source>
        <strain evidence="19 20">K22</strain>
    </source>
</reference>
<dbReference type="Proteomes" id="UP000031518">
    <property type="component" value="Unassembled WGS sequence"/>
</dbReference>
<evidence type="ECO:0000256" key="16">
    <source>
        <dbReference type="HAMAP-Rule" id="MF_00551"/>
    </source>
</evidence>
<dbReference type="InterPro" id="IPR000764">
    <property type="entry name" value="Uridine_kinase-like"/>
</dbReference>
<dbReference type="GO" id="GO:0043771">
    <property type="term" value="F:cytidine kinase activity"/>
    <property type="evidence" value="ECO:0007669"/>
    <property type="project" value="RHEA"/>
</dbReference>
<dbReference type="GO" id="GO:0044206">
    <property type="term" value="P:UMP salvage"/>
    <property type="evidence" value="ECO:0007669"/>
    <property type="project" value="UniProtKB-UniRule"/>
</dbReference>
<dbReference type="GO" id="GO:0004849">
    <property type="term" value="F:uridine kinase activity"/>
    <property type="evidence" value="ECO:0007669"/>
    <property type="project" value="UniProtKB-UniRule"/>
</dbReference>
<evidence type="ECO:0000256" key="1">
    <source>
        <dbReference type="ARBA" id="ARBA00004496"/>
    </source>
</evidence>
<dbReference type="RefSeq" id="WP_041975847.1">
    <property type="nucleotide sequence ID" value="NZ_CBXV010000005.1"/>
</dbReference>
<dbReference type="SUPFAM" id="SSF52540">
    <property type="entry name" value="P-loop containing nucleoside triphosphate hydrolases"/>
    <property type="match status" value="1"/>
</dbReference>
<sequence>MRTVIGICGGTGSGKTTVARAILRSVGATEVAFLQQDSYYKNLSDMPLDFRHRANFDHPDAIDNDLLLEHVRALKMGRAVDLPVYDFKTHTRLAETVRAEPKPIIIVEGILVFADARLLAEMDVKIFVDTPDDIRFIRRLQRDVAERGRTVESVIEQYMTTVRPMHLQFVEPSKRYADIIIPEGGHNLVGIDLISSRLRELLASVSGKD</sequence>
<dbReference type="InterPro" id="IPR006083">
    <property type="entry name" value="PRK/URK"/>
</dbReference>
<dbReference type="OrthoDB" id="9777642at2"/>
<evidence type="ECO:0000256" key="14">
    <source>
        <dbReference type="ARBA" id="ARBA00047436"/>
    </source>
</evidence>
<evidence type="ECO:0000256" key="17">
    <source>
        <dbReference type="RuleBase" id="RU003825"/>
    </source>
</evidence>
<keyword evidence="9 16" id="KW-0547">Nucleotide-binding</keyword>
<evidence type="ECO:0000256" key="7">
    <source>
        <dbReference type="ARBA" id="ARBA00022490"/>
    </source>
</evidence>
<keyword evidence="11 16" id="KW-0067">ATP-binding</keyword>
<dbReference type="HAMAP" id="MF_00551">
    <property type="entry name" value="Uridine_kinase"/>
    <property type="match status" value="1"/>
</dbReference>
<comment type="pathway">
    <text evidence="3 16 17">Pyrimidine metabolism; CTP biosynthesis via salvage pathway; CTP from cytidine: step 1/3.</text>
</comment>
<comment type="subcellular location">
    <subcellularLocation>
        <location evidence="1 16 17">Cytoplasm</location>
    </subcellularLocation>
</comment>
<evidence type="ECO:0000256" key="3">
    <source>
        <dbReference type="ARBA" id="ARBA00004784"/>
    </source>
</evidence>
<evidence type="ECO:0000256" key="6">
    <source>
        <dbReference type="ARBA" id="ARBA00021478"/>
    </source>
</evidence>
<dbReference type="InterPro" id="IPR026008">
    <property type="entry name" value="Uridine_kinase"/>
</dbReference>
<comment type="catalytic activity">
    <reaction evidence="14 17">
        <text>cytidine + ATP = CMP + ADP + H(+)</text>
        <dbReference type="Rhea" id="RHEA:24674"/>
        <dbReference type="ChEBI" id="CHEBI:15378"/>
        <dbReference type="ChEBI" id="CHEBI:17562"/>
        <dbReference type="ChEBI" id="CHEBI:30616"/>
        <dbReference type="ChEBI" id="CHEBI:60377"/>
        <dbReference type="ChEBI" id="CHEBI:456216"/>
        <dbReference type="EC" id="2.7.1.48"/>
    </reaction>
</comment>
<dbReference type="EC" id="2.7.1.48" evidence="5 16"/>
<evidence type="ECO:0000256" key="10">
    <source>
        <dbReference type="ARBA" id="ARBA00022777"/>
    </source>
</evidence>
<dbReference type="GO" id="GO:0005524">
    <property type="term" value="F:ATP binding"/>
    <property type="evidence" value="ECO:0007669"/>
    <property type="project" value="UniProtKB-UniRule"/>
</dbReference>
<evidence type="ECO:0000256" key="15">
    <source>
        <dbReference type="ARBA" id="ARBA00048909"/>
    </source>
</evidence>
<keyword evidence="10 16" id="KW-0418">Kinase</keyword>
<keyword evidence="20" id="KW-1185">Reference proteome</keyword>
<dbReference type="PANTHER" id="PTHR10285">
    <property type="entry name" value="URIDINE KINASE"/>
    <property type="match status" value="1"/>
</dbReference>
<dbReference type="PRINTS" id="PR00988">
    <property type="entry name" value="URIDINKINASE"/>
</dbReference>
<dbReference type="AlphaFoldDB" id="A0A0B6WWN8"/>
<evidence type="ECO:0000256" key="12">
    <source>
        <dbReference type="ARBA" id="ARBA00030641"/>
    </source>
</evidence>
<dbReference type="NCBIfam" id="NF004018">
    <property type="entry name" value="PRK05480.1"/>
    <property type="match status" value="1"/>
</dbReference>
<feature type="domain" description="Phosphoribulokinase/uridine kinase" evidence="18">
    <location>
        <begin position="4"/>
        <end position="189"/>
    </location>
</feature>
<comment type="pathway">
    <text evidence="2 16 17">Pyrimidine metabolism; UMP biosynthesis via salvage pathway; UMP from uridine: step 1/1.</text>
</comment>
<dbReference type="GO" id="GO:0044211">
    <property type="term" value="P:CTP salvage"/>
    <property type="evidence" value="ECO:0007669"/>
    <property type="project" value="UniProtKB-UniRule"/>
</dbReference>
<organism evidence="19 20">
    <name type="scientific">Pyrinomonas methylaliphatogenes</name>
    <dbReference type="NCBI Taxonomy" id="454194"/>
    <lineage>
        <taxon>Bacteria</taxon>
        <taxon>Pseudomonadati</taxon>
        <taxon>Acidobacteriota</taxon>
        <taxon>Blastocatellia</taxon>
        <taxon>Blastocatellales</taxon>
        <taxon>Pyrinomonadaceae</taxon>
        <taxon>Pyrinomonas</taxon>
    </lineage>
</organism>
<evidence type="ECO:0000313" key="20">
    <source>
        <dbReference type="Proteomes" id="UP000031518"/>
    </source>
</evidence>
<dbReference type="UniPathway" id="UPA00579">
    <property type="reaction ID" value="UER00640"/>
</dbReference>
<comment type="catalytic activity">
    <reaction evidence="15 16 17">
        <text>uridine + ATP = UMP + ADP + H(+)</text>
        <dbReference type="Rhea" id="RHEA:16825"/>
        <dbReference type="ChEBI" id="CHEBI:15378"/>
        <dbReference type="ChEBI" id="CHEBI:16704"/>
        <dbReference type="ChEBI" id="CHEBI:30616"/>
        <dbReference type="ChEBI" id="CHEBI:57865"/>
        <dbReference type="ChEBI" id="CHEBI:456216"/>
        <dbReference type="EC" id="2.7.1.48"/>
    </reaction>
</comment>
<gene>
    <name evidence="16" type="primary">udk</name>
    <name evidence="19" type="ORF">PYK22_01509</name>
</gene>
<evidence type="ECO:0000256" key="11">
    <source>
        <dbReference type="ARBA" id="ARBA00022840"/>
    </source>
</evidence>
<name>A0A0B6WWN8_9BACT</name>
<dbReference type="NCBIfam" id="TIGR00235">
    <property type="entry name" value="udk"/>
    <property type="match status" value="1"/>
</dbReference>
<accession>A0A0B6WWN8</accession>
<evidence type="ECO:0000313" key="19">
    <source>
        <dbReference type="EMBL" id="CDM65506.1"/>
    </source>
</evidence>